<dbReference type="InterPro" id="IPR012902">
    <property type="entry name" value="N_methyl_site"/>
</dbReference>
<dbReference type="EMBL" id="BAAAFD010000001">
    <property type="protein sequence ID" value="GAA0853196.1"/>
    <property type="molecule type" value="Genomic_DNA"/>
</dbReference>
<keyword evidence="1" id="KW-0472">Membrane</keyword>
<organism evidence="2 3">
    <name type="scientific">Aliiglaciecola litoralis</name>
    <dbReference type="NCBI Taxonomy" id="582857"/>
    <lineage>
        <taxon>Bacteria</taxon>
        <taxon>Pseudomonadati</taxon>
        <taxon>Pseudomonadota</taxon>
        <taxon>Gammaproteobacteria</taxon>
        <taxon>Alteromonadales</taxon>
        <taxon>Alteromonadaceae</taxon>
        <taxon>Aliiglaciecola</taxon>
    </lineage>
</organism>
<dbReference type="PANTHER" id="PTHR30093">
    <property type="entry name" value="GENERAL SECRETION PATHWAY PROTEIN G"/>
    <property type="match status" value="1"/>
</dbReference>
<evidence type="ECO:0000313" key="3">
    <source>
        <dbReference type="Proteomes" id="UP001500359"/>
    </source>
</evidence>
<keyword evidence="1" id="KW-0812">Transmembrane</keyword>
<dbReference type="Gene3D" id="3.30.700.10">
    <property type="entry name" value="Glycoprotein, Type 4 Pilin"/>
    <property type="match status" value="1"/>
</dbReference>
<proteinExistence type="predicted"/>
<reference evidence="2 3" key="1">
    <citation type="journal article" date="2019" name="Int. J. Syst. Evol. Microbiol.">
        <title>The Global Catalogue of Microorganisms (GCM) 10K type strain sequencing project: providing services to taxonomists for standard genome sequencing and annotation.</title>
        <authorList>
            <consortium name="The Broad Institute Genomics Platform"/>
            <consortium name="The Broad Institute Genome Sequencing Center for Infectious Disease"/>
            <person name="Wu L."/>
            <person name="Ma J."/>
        </authorList>
    </citation>
    <scope>NUCLEOTIDE SEQUENCE [LARGE SCALE GENOMIC DNA]</scope>
    <source>
        <strain evidence="2 3">JCM 15896</strain>
    </source>
</reference>
<gene>
    <name evidence="2" type="ORF">GCM10009114_05370</name>
</gene>
<dbReference type="InterPro" id="IPR045584">
    <property type="entry name" value="Pilin-like"/>
</dbReference>
<dbReference type="NCBIfam" id="TIGR02532">
    <property type="entry name" value="IV_pilin_GFxxxE"/>
    <property type="match status" value="1"/>
</dbReference>
<dbReference type="RefSeq" id="WP_343856257.1">
    <property type="nucleotide sequence ID" value="NZ_BAAAFD010000001.1"/>
</dbReference>
<dbReference type="PANTHER" id="PTHR30093:SF7">
    <property type="entry name" value="MSHA MAJOR PILIN SUBUNIT MSHA"/>
    <property type="match status" value="1"/>
</dbReference>
<protein>
    <recommendedName>
        <fullName evidence="4">Prepilin-type N-terminal cleavage/methylation domain-containing protein</fullName>
    </recommendedName>
</protein>
<keyword evidence="3" id="KW-1185">Reference proteome</keyword>
<dbReference type="Pfam" id="PF07963">
    <property type="entry name" value="N_methyl"/>
    <property type="match status" value="1"/>
</dbReference>
<evidence type="ECO:0000313" key="2">
    <source>
        <dbReference type="EMBL" id="GAA0853196.1"/>
    </source>
</evidence>
<evidence type="ECO:0000256" key="1">
    <source>
        <dbReference type="SAM" id="Phobius"/>
    </source>
</evidence>
<name>A0ABN1LD47_9ALTE</name>
<keyword evidence="1" id="KW-1133">Transmembrane helix</keyword>
<accession>A0ABN1LD47</accession>
<feature type="transmembrane region" description="Helical" evidence="1">
    <location>
        <begin position="12"/>
        <end position="30"/>
    </location>
</feature>
<sequence length="180" mass="19430">MHYRKQANGFTLIELIIVIVILGILSAVALPKFVNFSSDARAATLSGLLGAVKSANSMAVSYAQLKRVEDKLNQDVTFPDGSVVRFDYGQLEHSWETAWQYLLEGTFTLKTSGGLCDAPTDWCVDSDFNIGADVTVAGSSSAVVFWPKGTNTSDNCYVYYAYSASSRGNEPSIGEINTGC</sequence>
<evidence type="ECO:0008006" key="4">
    <source>
        <dbReference type="Google" id="ProtNLM"/>
    </source>
</evidence>
<comment type="caution">
    <text evidence="2">The sequence shown here is derived from an EMBL/GenBank/DDBJ whole genome shotgun (WGS) entry which is preliminary data.</text>
</comment>
<dbReference type="Proteomes" id="UP001500359">
    <property type="component" value="Unassembled WGS sequence"/>
</dbReference>
<dbReference type="SUPFAM" id="SSF54523">
    <property type="entry name" value="Pili subunits"/>
    <property type="match status" value="1"/>
</dbReference>